<dbReference type="InterPro" id="IPR024781">
    <property type="entry name" value="MSP_C"/>
</dbReference>
<protein>
    <submittedName>
        <fullName evidence="4">MSP7-like protein</fullName>
    </submittedName>
</protein>
<organism evidence="4 5">
    <name type="scientific">Plasmodium vinckei vinckei</name>
    <dbReference type="NCBI Taxonomy" id="54757"/>
    <lineage>
        <taxon>Eukaryota</taxon>
        <taxon>Sar</taxon>
        <taxon>Alveolata</taxon>
        <taxon>Apicomplexa</taxon>
        <taxon>Aconoidasida</taxon>
        <taxon>Haemosporida</taxon>
        <taxon>Plasmodiidae</taxon>
        <taxon>Plasmodium</taxon>
        <taxon>Plasmodium (Vinckeia)</taxon>
    </lineage>
</organism>
<evidence type="ECO:0000313" key="5">
    <source>
        <dbReference type="Proteomes" id="UP000290582"/>
    </source>
</evidence>
<dbReference type="AlphaFoldDB" id="A0A449BYX8"/>
<evidence type="ECO:0000259" key="3">
    <source>
        <dbReference type="Pfam" id="PF12948"/>
    </source>
</evidence>
<keyword evidence="2" id="KW-0732">Signal</keyword>
<feature type="domain" description="Merozoite surface protein C-terminal" evidence="3">
    <location>
        <begin position="105"/>
        <end position="224"/>
    </location>
</feature>
<feature type="chain" id="PRO_5019537441" evidence="2">
    <location>
        <begin position="24"/>
        <end position="230"/>
    </location>
</feature>
<feature type="region of interest" description="Disordered" evidence="1">
    <location>
        <begin position="41"/>
        <end position="101"/>
    </location>
</feature>
<feature type="signal peptide" evidence="2">
    <location>
        <begin position="1"/>
        <end position="23"/>
    </location>
</feature>
<dbReference type="VEuPathDB" id="PlasmoDB:PVVCY_1305190"/>
<dbReference type="Proteomes" id="UP000290582">
    <property type="component" value="Chromosome PVVCY_13"/>
</dbReference>
<proteinExistence type="predicted"/>
<accession>A0A449BYX8</accession>
<dbReference type="Pfam" id="PF12948">
    <property type="entry name" value="MSP7_C"/>
    <property type="match status" value="1"/>
</dbReference>
<evidence type="ECO:0000256" key="2">
    <source>
        <dbReference type="SAM" id="SignalP"/>
    </source>
</evidence>
<gene>
    <name evidence="4" type="ORF">PVVCY_1305190</name>
</gene>
<feature type="compositionally biased region" description="Low complexity" evidence="1">
    <location>
        <begin position="58"/>
        <end position="82"/>
    </location>
</feature>
<name>A0A449BYX8_PLAVN</name>
<dbReference type="GeneID" id="19958714"/>
<reference evidence="4 5" key="1">
    <citation type="submission" date="2019-01" db="EMBL/GenBank/DDBJ databases">
        <authorList>
            <person name="Ramaprasad A."/>
        </authorList>
    </citation>
    <scope>NUCLEOTIDE SEQUENCE [LARGE SCALE GENOMIC DNA]</scope>
</reference>
<feature type="compositionally biased region" description="Polar residues" evidence="1">
    <location>
        <begin position="91"/>
        <end position="101"/>
    </location>
</feature>
<dbReference type="RefSeq" id="XP_008622418.1">
    <property type="nucleotide sequence ID" value="XM_008624196.1"/>
</dbReference>
<evidence type="ECO:0000256" key="1">
    <source>
        <dbReference type="SAM" id="MobiDB-lite"/>
    </source>
</evidence>
<dbReference type="EMBL" id="LR215069">
    <property type="protein sequence ID" value="VEV58582.1"/>
    <property type="molecule type" value="Genomic_DNA"/>
</dbReference>
<sequence length="230" mass="25735">MKINKYLSPLVVLALYSAVVCDSTTNNNSIDVPNDINKIDANNNPVSDNINKESGDENSGCNCNDNKNSNSSSSEKPCLSCNDKNGEKDATSGTGDNPTNILNPNYADDIFGSVIANINTSDNGDYKVKYEDFKNKYDNLIAIDQTEFEIFSKLVEGFMKTNKEINLSSDYLYDVLTKTLSDKAFKDEFKSFMNNMYNFVKKKHEGKLTTETDKQYMALFENVLSLLNSM</sequence>
<dbReference type="KEGG" id="pvv:PVVCY_1305190"/>
<dbReference type="OrthoDB" id="371957at2759"/>
<evidence type="ECO:0000313" key="4">
    <source>
        <dbReference type="EMBL" id="VEV58582.1"/>
    </source>
</evidence>